<evidence type="ECO:0000259" key="1">
    <source>
        <dbReference type="PROSITE" id="PS50878"/>
    </source>
</evidence>
<gene>
    <name evidence="2" type="ORF">CEPIT_LOCUS32271</name>
</gene>
<dbReference type="InterPro" id="IPR000477">
    <property type="entry name" value="RT_dom"/>
</dbReference>
<evidence type="ECO:0000313" key="2">
    <source>
        <dbReference type="EMBL" id="CAH9132557.1"/>
    </source>
</evidence>
<dbReference type="Pfam" id="PF00078">
    <property type="entry name" value="RVT_1"/>
    <property type="match status" value="1"/>
</dbReference>
<feature type="domain" description="Reverse transcriptase" evidence="1">
    <location>
        <begin position="23"/>
        <end position="294"/>
    </location>
</feature>
<name>A0AAV0FAJ6_9ASTE</name>
<dbReference type="PANTHER" id="PTHR33116:SF86">
    <property type="entry name" value="REVERSE TRANSCRIPTASE DOMAIN-CONTAINING PROTEIN"/>
    <property type="match status" value="1"/>
</dbReference>
<comment type="caution">
    <text evidence="2">The sequence shown here is derived from an EMBL/GenBank/DDBJ whole genome shotgun (WGS) entry which is preliminary data.</text>
</comment>
<keyword evidence="3" id="KW-1185">Reference proteome</keyword>
<organism evidence="2 3">
    <name type="scientific">Cuscuta epithymum</name>
    <dbReference type="NCBI Taxonomy" id="186058"/>
    <lineage>
        <taxon>Eukaryota</taxon>
        <taxon>Viridiplantae</taxon>
        <taxon>Streptophyta</taxon>
        <taxon>Embryophyta</taxon>
        <taxon>Tracheophyta</taxon>
        <taxon>Spermatophyta</taxon>
        <taxon>Magnoliopsida</taxon>
        <taxon>eudicotyledons</taxon>
        <taxon>Gunneridae</taxon>
        <taxon>Pentapetalae</taxon>
        <taxon>asterids</taxon>
        <taxon>lamiids</taxon>
        <taxon>Solanales</taxon>
        <taxon>Convolvulaceae</taxon>
        <taxon>Cuscuteae</taxon>
        <taxon>Cuscuta</taxon>
        <taxon>Cuscuta subgen. Cuscuta</taxon>
    </lineage>
</organism>
<dbReference type="AlphaFoldDB" id="A0AAV0FAJ6"/>
<proteinExistence type="predicted"/>
<evidence type="ECO:0000313" key="3">
    <source>
        <dbReference type="Proteomes" id="UP001152523"/>
    </source>
</evidence>
<dbReference type="PANTHER" id="PTHR33116">
    <property type="entry name" value="REVERSE TRANSCRIPTASE ZINC-BINDING DOMAIN-CONTAINING PROTEIN-RELATED-RELATED"/>
    <property type="match status" value="1"/>
</dbReference>
<protein>
    <recommendedName>
        <fullName evidence="1">Reverse transcriptase domain-containing protein</fullName>
    </recommendedName>
</protein>
<dbReference type="PROSITE" id="PS50878">
    <property type="entry name" value="RT_POL"/>
    <property type="match status" value="1"/>
</dbReference>
<dbReference type="EMBL" id="CAMAPF010000972">
    <property type="protein sequence ID" value="CAH9132557.1"/>
    <property type="molecule type" value="Genomic_DNA"/>
</dbReference>
<dbReference type="CDD" id="cd01650">
    <property type="entry name" value="RT_nLTR_like"/>
    <property type="match status" value="1"/>
</dbReference>
<accession>A0AAV0FAJ6</accession>
<sequence>MNPAFFQAYWDILGPDISALCRTMFDSGKLAKHINSTNIVLIPKKEKPESMSDWRPIALCNVIIYKIFSKVLANRMKVILHELDGESQSAFIPGRSITDNIIVAFETQHFLKRKTDGKEGFIALKLDITKAYDRVDWAFLEGILYKLGFDVKWIHVLMECVRTVKYFIQFDGKFLGPITPERGLRQSDPLSPYLFILVAEGLSALLRKAEQEGKIHGVAVCRGAPRVSHLFFADDSYLFFKAVASECNTIRAVLREYEDGSGQAINFNKSSINFSQNVVEPVRDYCCNFFGVTQENGQKRYLGLPSMVGQGKTAILGFIRDRIFNRIKSWNNRFLSRAGRAVLLWNVVQAMPTYAMNVFLLPGKLCDEVEKLMNGFWWKGSKFEQRGIRWRRWEVMCKPKACGGIGFRRLHDFNIAMLAKQGWRLFMI</sequence>
<reference evidence="2" key="1">
    <citation type="submission" date="2022-07" db="EMBL/GenBank/DDBJ databases">
        <authorList>
            <person name="Macas J."/>
            <person name="Novak P."/>
            <person name="Neumann P."/>
        </authorList>
    </citation>
    <scope>NUCLEOTIDE SEQUENCE</scope>
</reference>
<dbReference type="Proteomes" id="UP001152523">
    <property type="component" value="Unassembled WGS sequence"/>
</dbReference>